<dbReference type="InterPro" id="IPR013992">
    <property type="entry name" value="Adenylate_cyclase-assoc_CAP_N"/>
</dbReference>
<gene>
    <name evidence="6" type="ORF">V565_026970</name>
</gene>
<feature type="region of interest" description="Disordered" evidence="4">
    <location>
        <begin position="236"/>
        <end position="290"/>
    </location>
</feature>
<dbReference type="Gene3D" id="3.60.21.70">
    <property type="entry name" value="PhoD-like phosphatase"/>
    <property type="match status" value="1"/>
</dbReference>
<dbReference type="HOGENOM" id="CLU_264532_0_0_1"/>
<evidence type="ECO:0000313" key="7">
    <source>
        <dbReference type="Proteomes" id="UP000027456"/>
    </source>
</evidence>
<organism evidence="6 7">
    <name type="scientific">Rhizoctonia solani 123E</name>
    <dbReference type="NCBI Taxonomy" id="1423351"/>
    <lineage>
        <taxon>Eukaryota</taxon>
        <taxon>Fungi</taxon>
        <taxon>Dikarya</taxon>
        <taxon>Basidiomycota</taxon>
        <taxon>Agaricomycotina</taxon>
        <taxon>Agaricomycetes</taxon>
        <taxon>Cantharellales</taxon>
        <taxon>Ceratobasidiaceae</taxon>
        <taxon>Rhizoctonia</taxon>
    </lineage>
</organism>
<dbReference type="InterPro" id="IPR038607">
    <property type="entry name" value="PhoD-like_sf"/>
</dbReference>
<accession>A0A074S351</accession>
<dbReference type="InterPro" id="IPR006599">
    <property type="entry name" value="CARP_motif"/>
</dbReference>
<feature type="compositionally biased region" description="Low complexity" evidence="4">
    <location>
        <begin position="694"/>
        <end position="711"/>
    </location>
</feature>
<dbReference type="EMBL" id="AZST01000050">
    <property type="protein sequence ID" value="KEP53751.1"/>
    <property type="molecule type" value="Genomic_DNA"/>
</dbReference>
<evidence type="ECO:0000256" key="3">
    <source>
        <dbReference type="ARBA" id="ARBA00072052"/>
    </source>
</evidence>
<keyword evidence="7" id="KW-1185">Reference proteome</keyword>
<dbReference type="GO" id="GO:0016020">
    <property type="term" value="C:membrane"/>
    <property type="evidence" value="ECO:0007669"/>
    <property type="project" value="TreeGrafter"/>
</dbReference>
<evidence type="ECO:0000256" key="4">
    <source>
        <dbReference type="SAM" id="MobiDB-lite"/>
    </source>
</evidence>
<feature type="compositionally biased region" description="Pro residues" evidence="4">
    <location>
        <begin position="47"/>
        <end position="61"/>
    </location>
</feature>
<dbReference type="InterPro" id="IPR036222">
    <property type="entry name" value="CAP_N_sf"/>
</dbReference>
<dbReference type="PANTHER" id="PTHR46689">
    <property type="entry name" value="MEMBRANE PROTEIN, PUTATIVE-RELATED"/>
    <property type="match status" value="1"/>
</dbReference>
<dbReference type="Pfam" id="PF08603">
    <property type="entry name" value="CAP_C"/>
    <property type="match status" value="1"/>
</dbReference>
<dbReference type="InterPro" id="IPR013912">
    <property type="entry name" value="Adenylate_cyclase-assoc_CAP_C"/>
</dbReference>
<dbReference type="GO" id="GO:0003779">
    <property type="term" value="F:actin binding"/>
    <property type="evidence" value="ECO:0007669"/>
    <property type="project" value="InterPro"/>
</dbReference>
<dbReference type="CDD" id="cd07389">
    <property type="entry name" value="MPP_PhoD"/>
    <property type="match status" value="1"/>
</dbReference>
<dbReference type="InterPro" id="IPR017901">
    <property type="entry name" value="C-CAP_CF_C-like"/>
</dbReference>
<dbReference type="FunFam" id="1.25.40.330:FF:000001">
    <property type="entry name" value="Adenylyl cyclase-associated protein"/>
    <property type="match status" value="1"/>
</dbReference>
<dbReference type="InterPro" id="IPR016098">
    <property type="entry name" value="CAP/MinC_C"/>
</dbReference>
<dbReference type="SMART" id="SM00673">
    <property type="entry name" value="CARP"/>
    <property type="match status" value="2"/>
</dbReference>
<evidence type="ECO:0000256" key="2">
    <source>
        <dbReference type="ARBA" id="ARBA00054756"/>
    </source>
</evidence>
<reference evidence="6 7" key="1">
    <citation type="submission" date="2013-12" db="EMBL/GenBank/DDBJ databases">
        <authorList>
            <person name="Cubeta M."/>
            <person name="Pakala S."/>
            <person name="Fedorova N."/>
            <person name="Thomas E."/>
            <person name="Dean R."/>
            <person name="Jabaji S."/>
            <person name="Neate S."/>
            <person name="Toda T."/>
            <person name="Tavantzis S."/>
            <person name="Vilgalys R."/>
            <person name="Bharathan N."/>
            <person name="Pakala S."/>
            <person name="Losada L.S."/>
            <person name="Zafar N."/>
            <person name="Nierman W."/>
        </authorList>
    </citation>
    <scope>NUCLEOTIDE SEQUENCE [LARGE SCALE GENOMIC DNA]</scope>
    <source>
        <strain evidence="6 7">123E</strain>
    </source>
</reference>
<evidence type="ECO:0000313" key="6">
    <source>
        <dbReference type="EMBL" id="KEP53751.1"/>
    </source>
</evidence>
<proteinExistence type="inferred from homology"/>
<dbReference type="InterPro" id="IPR053950">
    <property type="entry name" value="CAP_N"/>
</dbReference>
<comment type="function">
    <text evidence="2">The N-terminal domain binds to adenylyl cyclase, thereby enabling adenylyl cyclase to be activated by upstream regulatory signals, such as Ras. The C-terminal domain is required for normal cellular morphology and growth control.</text>
</comment>
<dbReference type="AlphaFoldDB" id="A0A074S351"/>
<dbReference type="InterPro" id="IPR036223">
    <property type="entry name" value="CAP_C_sf"/>
</dbReference>
<dbReference type="PROSITE" id="PS51329">
    <property type="entry name" value="C_CAP_COFACTOR_C"/>
    <property type="match status" value="1"/>
</dbReference>
<dbReference type="Pfam" id="PF01213">
    <property type="entry name" value="CAP_N-CM"/>
    <property type="match status" value="1"/>
</dbReference>
<dbReference type="InterPro" id="IPR018946">
    <property type="entry name" value="PhoD-like_MPP"/>
</dbReference>
<dbReference type="PANTHER" id="PTHR46689:SF1">
    <property type="entry name" value="PHOD-LIKE PHOSPHATASE DOMAIN-CONTAINING PROTEIN"/>
    <property type="match status" value="1"/>
</dbReference>
<dbReference type="Pfam" id="PF19050">
    <property type="entry name" value="PhoD_2"/>
    <property type="match status" value="2"/>
</dbReference>
<dbReference type="InterPro" id="IPR018106">
    <property type="entry name" value="CAP_CS_N"/>
</dbReference>
<dbReference type="Pfam" id="PF21938">
    <property type="entry name" value="CAP_N"/>
    <property type="match status" value="1"/>
</dbReference>
<dbReference type="Gene3D" id="2.160.20.70">
    <property type="match status" value="1"/>
</dbReference>
<evidence type="ECO:0000256" key="1">
    <source>
        <dbReference type="ARBA" id="ARBA00007659"/>
    </source>
</evidence>
<dbReference type="PROSITE" id="PS01088">
    <property type="entry name" value="CAP_1"/>
    <property type="match status" value="1"/>
</dbReference>
<feature type="region of interest" description="Disordered" evidence="4">
    <location>
        <begin position="691"/>
        <end position="714"/>
    </location>
</feature>
<sequence>MSTNAQGLNSLATIIKRLEAATSRLEDIALAQNSATNVKQALDAPSGHPPPAPRAPPPPSAHTPVAPAEVSQSVKVFDELVIAGKLEPFLKVAGEIGGPVKEQSDLVGNLFRNLRNLIHCAAVSTKPSDATFMSMLGPLQSEITAVNDIKDKYRKEREFGNHFSALSEGVPAVGWVTVSPKPAPYVGEMRDSATFYVNRVLKDFKDKDQKHIDWARGFLALLDELKKYVTEYHTTGLAWNPKGGDATQFKGASVTSATGAPPPPPPPPPAGAPPPPPPAAAPAPSAAPDPSAVFAQINQGADITKGLRKVNKEEMTHKNPALRASGTVPTASGPGPRRPSKPVKPAALQTKKPPKMELSGNKWSIENYENDSAVVVENTELSHVVNIFNCKNTTIQVRGKINGVVLCNISVVNCKKTSVLIESLVASLSITSSPSFTVQITGITPTIQVDNSDSGQIYLSKECLGVEIITAKCSAINVSIPVEGEEDGVFVERAVPEMLRTTVQNGKLVTNIVEHNAYYQQPQVGSDGRYLGVETVTPLNEPWVGGFQAQAQGQMPYAQLQGRVPIPPYSSQTGYPEPSSHPPTWIPEIKIPGGTYADYSPYPGQSPHYGPPMSAVERASMSGGSPRMDPHLQMMCGPLLRYDTVDDHGVWHGAAMVVTADAGSQYDPHPMLHLEWDPLRPVHATVAGHQRGRSISSMPSPISAVSSSTSGIPPPVPYPSTPVITSQSYPPSHAYQQTDAPGHEIWVYRGPSGSFTFWRFLIQIPLGPNEMGVRYRLNMGQELEFFVPGLNQNMRWAAHSCNGFSAGINPDDFRGPGHASGYDPLWKDLLDKHAQRPFHALVGGGDQLYCDAMMREPELQGFLGLKTPKEKISAPLTDEIALALDRFYFSHYCLEFRRGMFAKANSSIPMVNMLDDHDLIDGFGSYPDDLQSSPVFKTIGSRGYFFFLLFQCFTVDEVDGINPSPGMHTFKSTIIGGDGPWIPAPGHNILTYLGPQTRMLLLDCRAERKKDLVCSQTTYDRVFWHLHQLPQQVKHVIIQLGIPIAYPRMNFLETVLESKFNPFTALAQNGSLGLSNFVNKFNKDPELLDDLNDHWTAKSHKRERNWFIEQVQAFSKARRIRVTFLSGDVHCAAVGYFKTLARGGGKAPAIDPLGDHRYMLNVVTSAIVNTPPPAAVLKTVGMLADRPHKTMHYCDTDESMIPLFRTDTDGTSLKQPYIMGKRNYTSVELDEQTGHLNFDIRIERAKGVGETVGYLVQAPPPCWV</sequence>
<dbReference type="STRING" id="1423351.A0A074S351"/>
<feature type="region of interest" description="Disordered" evidence="4">
    <location>
        <begin position="41"/>
        <end position="66"/>
    </location>
</feature>
<dbReference type="Proteomes" id="UP000027456">
    <property type="component" value="Unassembled WGS sequence"/>
</dbReference>
<evidence type="ECO:0000259" key="5">
    <source>
        <dbReference type="PROSITE" id="PS51329"/>
    </source>
</evidence>
<dbReference type="OrthoDB" id="2419400at2759"/>
<comment type="similarity">
    <text evidence="1">Belongs to the CAP family.</text>
</comment>
<dbReference type="SUPFAM" id="SSF101278">
    <property type="entry name" value="N-terminal domain of adenylylcyclase associated protein, CAP"/>
    <property type="match status" value="1"/>
</dbReference>
<feature type="region of interest" description="Disordered" evidence="4">
    <location>
        <begin position="315"/>
        <end position="359"/>
    </location>
</feature>
<feature type="compositionally biased region" description="Pro residues" evidence="4">
    <location>
        <begin position="260"/>
        <end position="287"/>
    </location>
</feature>
<dbReference type="InterPro" id="IPR043904">
    <property type="entry name" value="PhoD_2-like"/>
</dbReference>
<feature type="domain" description="C-CAP/cofactor C-like" evidence="5">
    <location>
        <begin position="353"/>
        <end position="495"/>
    </location>
</feature>
<dbReference type="SUPFAM" id="SSF69340">
    <property type="entry name" value="C-terminal domain of adenylylcyclase associated protein"/>
    <property type="match status" value="1"/>
</dbReference>
<dbReference type="GO" id="GO:0007010">
    <property type="term" value="P:cytoskeleton organization"/>
    <property type="evidence" value="ECO:0007669"/>
    <property type="project" value="InterPro"/>
</dbReference>
<comment type="caution">
    <text evidence="6">The sequence shown here is derived from an EMBL/GenBank/DDBJ whole genome shotgun (WGS) entry which is preliminary data.</text>
</comment>
<name>A0A074S351_9AGAM</name>
<dbReference type="Gene3D" id="1.25.40.330">
    <property type="entry name" value="Adenylate cyclase-associated CAP, N-terminal domain"/>
    <property type="match status" value="1"/>
</dbReference>
<protein>
    <recommendedName>
        <fullName evidence="3">Adenylyl cyclase-associated protein</fullName>
    </recommendedName>
</protein>